<dbReference type="SUPFAM" id="SSF81321">
    <property type="entry name" value="Family A G protein-coupled receptor-like"/>
    <property type="match status" value="1"/>
</dbReference>
<evidence type="ECO:0000256" key="10">
    <source>
        <dbReference type="SAM" id="Phobius"/>
    </source>
</evidence>
<accession>A0AA88XYR7</accession>
<gene>
    <name evidence="12" type="ORF">FSP39_009819</name>
</gene>
<sequence>MRESVMNNTEENIGIDIHQKEYDLYLQEGVDVVIFLATLCVLGTIGNLHVLVVYQKQYKISNFKLFIIVLALNDLLTCILSIPFEIVRTRYKFTFQVDVFCKISRFFVYIFSNTCGLILSFIAVERCRKICAPFRRQLSHRMVTIAVVCLFVFSALLSVPTLLYCKILDKPLPDHGNYTGSHCACEKNLLYTVHQGIILGISTIALIVVLVSYILTARVVFKTRNFDVFSQDDGGTSVKLVKMNSLTSSDNGGKENKKDKNNSKPVEKTLSKKSLLHRSSSKARSQYLNRAIRNTIILMVATIISYIGILPVFIIGILQAVDSGIYEVVEDQLGSAKSILTRLYFLSGVMHPFVYLVMDRTFRGACRDIYVNCIRNISCRKRTSPS</sequence>
<evidence type="ECO:0000256" key="5">
    <source>
        <dbReference type="ARBA" id="ARBA00023136"/>
    </source>
</evidence>
<dbReference type="GO" id="GO:0005886">
    <property type="term" value="C:plasma membrane"/>
    <property type="evidence" value="ECO:0007669"/>
    <property type="project" value="TreeGrafter"/>
</dbReference>
<feature type="transmembrane region" description="Helical" evidence="10">
    <location>
        <begin position="296"/>
        <end position="319"/>
    </location>
</feature>
<dbReference type="PROSITE" id="PS50262">
    <property type="entry name" value="G_PROTEIN_RECEP_F1_2"/>
    <property type="match status" value="1"/>
</dbReference>
<feature type="compositionally biased region" description="Basic and acidic residues" evidence="9">
    <location>
        <begin position="252"/>
        <end position="265"/>
    </location>
</feature>
<dbReference type="GO" id="GO:0004930">
    <property type="term" value="F:G protein-coupled receptor activity"/>
    <property type="evidence" value="ECO:0007669"/>
    <property type="project" value="UniProtKB-KW"/>
</dbReference>
<feature type="transmembrane region" description="Helical" evidence="10">
    <location>
        <begin position="65"/>
        <end position="86"/>
    </location>
</feature>
<evidence type="ECO:0000256" key="1">
    <source>
        <dbReference type="ARBA" id="ARBA00004141"/>
    </source>
</evidence>
<evidence type="ECO:0000256" key="4">
    <source>
        <dbReference type="ARBA" id="ARBA00023040"/>
    </source>
</evidence>
<organism evidence="12 13">
    <name type="scientific">Pinctada imbricata</name>
    <name type="common">Atlantic pearl-oyster</name>
    <name type="synonym">Pinctada martensii</name>
    <dbReference type="NCBI Taxonomy" id="66713"/>
    <lineage>
        <taxon>Eukaryota</taxon>
        <taxon>Metazoa</taxon>
        <taxon>Spiralia</taxon>
        <taxon>Lophotrochozoa</taxon>
        <taxon>Mollusca</taxon>
        <taxon>Bivalvia</taxon>
        <taxon>Autobranchia</taxon>
        <taxon>Pteriomorphia</taxon>
        <taxon>Pterioida</taxon>
        <taxon>Pterioidea</taxon>
        <taxon>Pteriidae</taxon>
        <taxon>Pinctada</taxon>
    </lineage>
</organism>
<feature type="transmembrane region" description="Helical" evidence="10">
    <location>
        <begin position="32"/>
        <end position="53"/>
    </location>
</feature>
<dbReference type="Proteomes" id="UP001186944">
    <property type="component" value="Unassembled WGS sequence"/>
</dbReference>
<dbReference type="CDD" id="cd00637">
    <property type="entry name" value="7tm_classA_rhodopsin-like"/>
    <property type="match status" value="1"/>
</dbReference>
<dbReference type="Pfam" id="PF00001">
    <property type="entry name" value="7tm_1"/>
    <property type="match status" value="1"/>
</dbReference>
<dbReference type="InterPro" id="IPR017452">
    <property type="entry name" value="GPCR_Rhodpsn_7TM"/>
</dbReference>
<evidence type="ECO:0000256" key="3">
    <source>
        <dbReference type="ARBA" id="ARBA00022989"/>
    </source>
</evidence>
<feature type="transmembrane region" description="Helical" evidence="10">
    <location>
        <begin position="145"/>
        <end position="164"/>
    </location>
</feature>
<evidence type="ECO:0000256" key="7">
    <source>
        <dbReference type="ARBA" id="ARBA00023224"/>
    </source>
</evidence>
<protein>
    <recommendedName>
        <fullName evidence="11">G-protein coupled receptors family 1 profile domain-containing protein</fullName>
    </recommendedName>
</protein>
<comment type="caution">
    <text evidence="12">The sequence shown here is derived from an EMBL/GenBank/DDBJ whole genome shotgun (WGS) entry which is preliminary data.</text>
</comment>
<evidence type="ECO:0000256" key="6">
    <source>
        <dbReference type="ARBA" id="ARBA00023170"/>
    </source>
</evidence>
<dbReference type="PANTHER" id="PTHR24243">
    <property type="entry name" value="G-PROTEIN COUPLED RECEPTOR"/>
    <property type="match status" value="1"/>
</dbReference>
<keyword evidence="4 8" id="KW-0297">G-protein coupled receptor</keyword>
<dbReference type="EMBL" id="VSWD01000008">
    <property type="protein sequence ID" value="KAK3095062.1"/>
    <property type="molecule type" value="Genomic_DNA"/>
</dbReference>
<keyword evidence="7 8" id="KW-0807">Transducer</keyword>
<dbReference type="InterPro" id="IPR000276">
    <property type="entry name" value="GPCR_Rhodpsn"/>
</dbReference>
<comment type="subcellular location">
    <subcellularLocation>
        <location evidence="1">Membrane</location>
        <topology evidence="1">Multi-pass membrane protein</topology>
    </subcellularLocation>
</comment>
<feature type="region of interest" description="Disordered" evidence="9">
    <location>
        <begin position="246"/>
        <end position="265"/>
    </location>
</feature>
<evidence type="ECO:0000256" key="8">
    <source>
        <dbReference type="RuleBase" id="RU000688"/>
    </source>
</evidence>
<dbReference type="AlphaFoldDB" id="A0AA88XYR7"/>
<name>A0AA88XYR7_PINIB</name>
<dbReference type="PROSITE" id="PS00237">
    <property type="entry name" value="G_PROTEIN_RECEP_F1_1"/>
    <property type="match status" value="1"/>
</dbReference>
<dbReference type="PANTHER" id="PTHR24243:SF224">
    <property type="entry name" value="G-PROTEIN COUPLED RECEPTOR 19-RELATED"/>
    <property type="match status" value="1"/>
</dbReference>
<evidence type="ECO:0000259" key="11">
    <source>
        <dbReference type="PROSITE" id="PS50262"/>
    </source>
</evidence>
<keyword evidence="5 10" id="KW-0472">Membrane</keyword>
<dbReference type="Gene3D" id="1.20.1070.10">
    <property type="entry name" value="Rhodopsin 7-helix transmembrane proteins"/>
    <property type="match status" value="1"/>
</dbReference>
<feature type="transmembrane region" description="Helical" evidence="10">
    <location>
        <begin position="339"/>
        <end position="358"/>
    </location>
</feature>
<keyword evidence="2 8" id="KW-0812">Transmembrane</keyword>
<evidence type="ECO:0000256" key="9">
    <source>
        <dbReference type="SAM" id="MobiDB-lite"/>
    </source>
</evidence>
<evidence type="ECO:0000256" key="2">
    <source>
        <dbReference type="ARBA" id="ARBA00022692"/>
    </source>
</evidence>
<keyword evidence="13" id="KW-1185">Reference proteome</keyword>
<evidence type="ECO:0000313" key="12">
    <source>
        <dbReference type="EMBL" id="KAK3095062.1"/>
    </source>
</evidence>
<dbReference type="PRINTS" id="PR00237">
    <property type="entry name" value="GPCRRHODOPSN"/>
</dbReference>
<comment type="similarity">
    <text evidence="8">Belongs to the G-protein coupled receptor 1 family.</text>
</comment>
<keyword evidence="6 8" id="KW-0675">Receptor</keyword>
<keyword evidence="3 10" id="KW-1133">Transmembrane helix</keyword>
<proteinExistence type="inferred from homology"/>
<feature type="domain" description="G-protein coupled receptors family 1 profile" evidence="11">
    <location>
        <begin position="46"/>
        <end position="355"/>
    </location>
</feature>
<feature type="transmembrane region" description="Helical" evidence="10">
    <location>
        <begin position="197"/>
        <end position="221"/>
    </location>
</feature>
<evidence type="ECO:0000313" key="13">
    <source>
        <dbReference type="Proteomes" id="UP001186944"/>
    </source>
</evidence>
<feature type="transmembrane region" description="Helical" evidence="10">
    <location>
        <begin position="106"/>
        <end position="124"/>
    </location>
</feature>
<reference evidence="12" key="1">
    <citation type="submission" date="2019-08" db="EMBL/GenBank/DDBJ databases">
        <title>The improved chromosome-level genome for the pearl oyster Pinctada fucata martensii using PacBio sequencing and Hi-C.</title>
        <authorList>
            <person name="Zheng Z."/>
        </authorList>
    </citation>
    <scope>NUCLEOTIDE SEQUENCE</scope>
    <source>
        <strain evidence="12">ZZ-2019</strain>
        <tissue evidence="12">Adductor muscle</tissue>
    </source>
</reference>